<dbReference type="PANTHER" id="PTHR33463">
    <property type="entry name" value="NB-ARC DOMAIN-CONTAINING PROTEIN-RELATED"/>
    <property type="match status" value="1"/>
</dbReference>
<keyword evidence="4" id="KW-1185">Reference proteome</keyword>
<dbReference type="PANTHER" id="PTHR33463:SF196">
    <property type="entry name" value="NB-ARC DOMAIN DISEASE RESISTANCE PROTEIN"/>
    <property type="match status" value="1"/>
</dbReference>
<dbReference type="SUPFAM" id="SSF52047">
    <property type="entry name" value="RNI-like"/>
    <property type="match status" value="3"/>
</dbReference>
<reference evidence="3 4" key="1">
    <citation type="journal article" date="2018" name="Front. Plant Sci.">
        <title>Red Clover (Trifolium pratense) and Zigzag Clover (T. medium) - A Picture of Genomic Similarities and Differences.</title>
        <authorList>
            <person name="Dluhosova J."/>
            <person name="Istvanek J."/>
            <person name="Nedelnik J."/>
            <person name="Repkova J."/>
        </authorList>
    </citation>
    <scope>NUCLEOTIDE SEQUENCE [LARGE SCALE GENOMIC DNA]</scope>
    <source>
        <strain evidence="4">cv. 10/8</strain>
        <tissue evidence="3">Leaf</tissue>
    </source>
</reference>
<evidence type="ECO:0000313" key="3">
    <source>
        <dbReference type="EMBL" id="MCH80578.1"/>
    </source>
</evidence>
<name>A0A392M0R7_9FABA</name>
<evidence type="ECO:0000313" key="4">
    <source>
        <dbReference type="Proteomes" id="UP000265520"/>
    </source>
</evidence>
<evidence type="ECO:0000259" key="2">
    <source>
        <dbReference type="Pfam" id="PF23247"/>
    </source>
</evidence>
<dbReference type="InterPro" id="IPR057135">
    <property type="entry name" value="At4g27190-like_LRR"/>
</dbReference>
<evidence type="ECO:0000256" key="1">
    <source>
        <dbReference type="ARBA" id="ARBA00022821"/>
    </source>
</evidence>
<feature type="non-terminal residue" evidence="3">
    <location>
        <position position="573"/>
    </location>
</feature>
<dbReference type="AlphaFoldDB" id="A0A392M0R7"/>
<sequence>MDKMSLSEHFELQEAWYGDVDLKSSWFYSLKTLKLDNCDIEPYAVPSNILPYLKSLKELEVRDCNKVKVIFAKNDAKAIPSQLNNLTLAGLSELEHVWEKNCRGNLRFQNLQQVLVTNCKGLKSLFPAALAKNLKKLENLEIGYCQNLLDIIGKEEVGVADAAEKFLFPCLTSLKLYYLRELTYFYPEIFNVECRELHELLVLECPNLELFQTSFTEGEGEGSSISINRQPLFSDIKAISFLEALSIDWIHSSALRSRLKLIEDLKSLKVIRILFDVHDNEDPTLPFDILGKAPNLLDMSIEWCKSLEVFHTPNSKISEQLKILTLYRASELKFIGSENSSWLNIVWEKLHELHVLNCPGLTKLFLTPSAVSFSYLKKLYISECHGLEYLFTSSVTKVLMHLEEITVKECQSIKEIMQMEQDKTISQVVRFERLYCISLDALSSLECFYSGNDTFHLQSLTQVDIRQCPKMEVFSRGGIHAPSFRGIQASSHSNDDLVFYNNDLNASVRRVFLLQILSEGVDNMNFSKHPEIQEAWNAGLALAKNLKKLEKLKIEYCNELREIVGKEVDAATD</sequence>
<organism evidence="3 4">
    <name type="scientific">Trifolium medium</name>
    <dbReference type="NCBI Taxonomy" id="97028"/>
    <lineage>
        <taxon>Eukaryota</taxon>
        <taxon>Viridiplantae</taxon>
        <taxon>Streptophyta</taxon>
        <taxon>Embryophyta</taxon>
        <taxon>Tracheophyta</taxon>
        <taxon>Spermatophyta</taxon>
        <taxon>Magnoliopsida</taxon>
        <taxon>eudicotyledons</taxon>
        <taxon>Gunneridae</taxon>
        <taxon>Pentapetalae</taxon>
        <taxon>rosids</taxon>
        <taxon>fabids</taxon>
        <taxon>Fabales</taxon>
        <taxon>Fabaceae</taxon>
        <taxon>Papilionoideae</taxon>
        <taxon>50 kb inversion clade</taxon>
        <taxon>NPAAA clade</taxon>
        <taxon>Hologalegina</taxon>
        <taxon>IRL clade</taxon>
        <taxon>Trifolieae</taxon>
        <taxon>Trifolium</taxon>
    </lineage>
</organism>
<dbReference type="Pfam" id="PF23247">
    <property type="entry name" value="LRR_RPS2"/>
    <property type="match status" value="2"/>
</dbReference>
<protein>
    <submittedName>
        <fullName evidence="3">Disease resistance protein</fullName>
    </submittedName>
</protein>
<accession>A0A392M0R7</accession>
<dbReference type="Gene3D" id="3.80.10.10">
    <property type="entry name" value="Ribonuclease Inhibitor"/>
    <property type="match status" value="2"/>
</dbReference>
<keyword evidence="1" id="KW-0611">Plant defense</keyword>
<comment type="caution">
    <text evidence="3">The sequence shown here is derived from an EMBL/GenBank/DDBJ whole genome shotgun (WGS) entry which is preliminary data.</text>
</comment>
<dbReference type="InterPro" id="IPR032675">
    <property type="entry name" value="LRR_dom_sf"/>
</dbReference>
<dbReference type="Proteomes" id="UP000265520">
    <property type="component" value="Unassembled WGS sequence"/>
</dbReference>
<proteinExistence type="predicted"/>
<dbReference type="EMBL" id="LXQA010001213">
    <property type="protein sequence ID" value="MCH80578.1"/>
    <property type="molecule type" value="Genomic_DNA"/>
</dbReference>
<gene>
    <name evidence="3" type="ORF">A2U01_0001348</name>
</gene>
<dbReference type="InterPro" id="IPR050905">
    <property type="entry name" value="Plant_NBS-LRR"/>
</dbReference>
<feature type="domain" description="Disease resistance protein At4g27190-like leucine-rich repeats" evidence="2">
    <location>
        <begin position="371"/>
        <end position="472"/>
    </location>
</feature>
<feature type="domain" description="Disease resistance protein At4g27190-like leucine-rich repeats" evidence="2">
    <location>
        <begin position="3"/>
        <end position="146"/>
    </location>
</feature>